<dbReference type="FunFam" id="2.30.38.10:FF:000001">
    <property type="entry name" value="Non-ribosomal peptide synthetase PvdI"/>
    <property type="match status" value="1"/>
</dbReference>
<evidence type="ECO:0000256" key="4">
    <source>
        <dbReference type="ARBA" id="ARBA00022553"/>
    </source>
</evidence>
<dbReference type="Pfam" id="PF00668">
    <property type="entry name" value="Condensation"/>
    <property type="match status" value="1"/>
</dbReference>
<gene>
    <name evidence="7" type="ORF">KME28_00415</name>
</gene>
<dbReference type="FunFam" id="3.30.559.10:FF:000012">
    <property type="entry name" value="Non-ribosomal peptide synthetase"/>
    <property type="match status" value="1"/>
</dbReference>
<dbReference type="Gene3D" id="2.30.38.10">
    <property type="entry name" value="Luciferase, Domain 3"/>
    <property type="match status" value="1"/>
</dbReference>
<evidence type="ECO:0000313" key="8">
    <source>
        <dbReference type="Proteomes" id="UP000813215"/>
    </source>
</evidence>
<dbReference type="InterPro" id="IPR020845">
    <property type="entry name" value="AMP-binding_CS"/>
</dbReference>
<feature type="domain" description="Carrier" evidence="6">
    <location>
        <begin position="1016"/>
        <end position="1091"/>
    </location>
</feature>
<name>A0A9E3H3V0_9NOST</name>
<feature type="region of interest" description="Disordered" evidence="5">
    <location>
        <begin position="1103"/>
        <end position="1123"/>
    </location>
</feature>
<dbReference type="GO" id="GO:0008610">
    <property type="term" value="P:lipid biosynthetic process"/>
    <property type="evidence" value="ECO:0007669"/>
    <property type="project" value="UniProtKB-ARBA"/>
</dbReference>
<dbReference type="Gene3D" id="3.30.300.30">
    <property type="match status" value="1"/>
</dbReference>
<comment type="similarity">
    <text evidence="2">Belongs to the ATP-dependent AMP-binding enzyme family.</text>
</comment>
<dbReference type="Gene3D" id="1.10.1200.10">
    <property type="entry name" value="ACP-like"/>
    <property type="match status" value="1"/>
</dbReference>
<dbReference type="PROSITE" id="PS50075">
    <property type="entry name" value="CARRIER"/>
    <property type="match status" value="1"/>
</dbReference>
<evidence type="ECO:0000259" key="6">
    <source>
        <dbReference type="PROSITE" id="PS50075"/>
    </source>
</evidence>
<proteinExistence type="inferred from homology"/>
<accession>A0A9E3H3V0</accession>
<keyword evidence="4" id="KW-0597">Phosphoprotein</keyword>
<dbReference type="SUPFAM" id="SSF52777">
    <property type="entry name" value="CoA-dependent acyltransferases"/>
    <property type="match status" value="2"/>
</dbReference>
<dbReference type="Pfam" id="PF13193">
    <property type="entry name" value="AMP-binding_C"/>
    <property type="match status" value="1"/>
</dbReference>
<dbReference type="SUPFAM" id="SSF47336">
    <property type="entry name" value="ACP-like"/>
    <property type="match status" value="1"/>
</dbReference>
<dbReference type="CDD" id="cd05930">
    <property type="entry name" value="A_NRPS"/>
    <property type="match status" value="1"/>
</dbReference>
<dbReference type="InterPro" id="IPR001242">
    <property type="entry name" value="Condensation_dom"/>
</dbReference>
<dbReference type="GO" id="GO:0003824">
    <property type="term" value="F:catalytic activity"/>
    <property type="evidence" value="ECO:0007669"/>
    <property type="project" value="InterPro"/>
</dbReference>
<evidence type="ECO:0000256" key="1">
    <source>
        <dbReference type="ARBA" id="ARBA00001957"/>
    </source>
</evidence>
<dbReference type="Gene3D" id="3.30.559.10">
    <property type="entry name" value="Chloramphenicol acetyltransferase-like domain"/>
    <property type="match status" value="1"/>
</dbReference>
<dbReference type="EMBL" id="JAHHHW010000005">
    <property type="protein sequence ID" value="MBW4430261.1"/>
    <property type="molecule type" value="Genomic_DNA"/>
</dbReference>
<reference evidence="7" key="2">
    <citation type="journal article" date="2022" name="Microbiol. Resour. Announc.">
        <title>Metagenome Sequencing to Explore Phylogenomics of Terrestrial Cyanobacteria.</title>
        <authorList>
            <person name="Ward R.D."/>
            <person name="Stajich J.E."/>
            <person name="Johansen J.R."/>
            <person name="Huntemann M."/>
            <person name="Clum A."/>
            <person name="Foster B."/>
            <person name="Foster B."/>
            <person name="Roux S."/>
            <person name="Palaniappan K."/>
            <person name="Varghese N."/>
            <person name="Mukherjee S."/>
            <person name="Reddy T.B.K."/>
            <person name="Daum C."/>
            <person name="Copeland A."/>
            <person name="Chen I.A."/>
            <person name="Ivanova N.N."/>
            <person name="Kyrpides N.C."/>
            <person name="Shapiro N."/>
            <person name="Eloe-Fadrosh E.A."/>
            <person name="Pietrasiak N."/>
        </authorList>
    </citation>
    <scope>NUCLEOTIDE SEQUENCE</scope>
    <source>
        <strain evidence="7">HA4357-MV3</strain>
    </source>
</reference>
<comment type="caution">
    <text evidence="7">The sequence shown here is derived from an EMBL/GenBank/DDBJ whole genome shotgun (WGS) entry which is preliminary data.</text>
</comment>
<dbReference type="PROSITE" id="PS00455">
    <property type="entry name" value="AMP_BINDING"/>
    <property type="match status" value="1"/>
</dbReference>
<comment type="cofactor">
    <cofactor evidence="1">
        <name>pantetheine 4'-phosphate</name>
        <dbReference type="ChEBI" id="CHEBI:47942"/>
    </cofactor>
</comment>
<dbReference type="Gene3D" id="3.30.559.30">
    <property type="entry name" value="Nonribosomal peptide synthetase, condensation domain"/>
    <property type="match status" value="1"/>
</dbReference>
<dbReference type="AlphaFoldDB" id="A0A9E3H3V0"/>
<dbReference type="FunFam" id="3.40.50.12780:FF:000012">
    <property type="entry name" value="Non-ribosomal peptide synthetase"/>
    <property type="match status" value="1"/>
</dbReference>
<dbReference type="Gene3D" id="3.40.50.980">
    <property type="match status" value="2"/>
</dbReference>
<evidence type="ECO:0000313" key="7">
    <source>
        <dbReference type="EMBL" id="MBW4430261.1"/>
    </source>
</evidence>
<sequence>MSELSQRIANLSPEKRKLLLQKLNEKKGNPFSPIAIAPQSRKSNSFPLSFAQQRLWFIDQLNPDSAAYNIAQAMRFEGQLNVSTWERSINEIVRRHEALRTTFITVDGQPLQVIAPTLTLTIPVVNIQELPPTVRERKVQQLATEQAQRPFDLTKGPLLRVMLLQLSQTEYVMLFVIHHIVCDGWSLSIFIQELSALYKNFNSDRPVLLPELPIQYVDFALWQRQWFQQEEPERQLAYWKQQLASAPSVTELPTDRPRPVVQTYQGATQFLQLSKTLTEALKALSQQEGVTLFMTLLAAFKTLLHRYTQHEDILVGTTVSGRNWVETEGLIGFFVNTLVMRTYFGGNPSFRELLVRVRQVALEAYAHQDLPFEQILEELKLERYLSHTPLFQVMFQLQNFLKTTLELPGLTVSSLDIEKGIAKFELAMEMMETEQGLIGIMEYNSALFDEVTISRMLSCFQTLLEGIVANPDQRISNLLLLTLVQEQVLLVDWNDTSVDYPQQQCIHELFEAQVEKTPDVVAVVFEDEQLTYSELNARANQLAHYLRSLGVKPEVLVGICVERSLLMVIGLLAILKAGGAYVPLDPSYPQERLAFILENAQTPVLLTQHKQLHKLPKSDIHVVDLDADWRIISQEIEDNTESCVTSLNLAYVIYTSGSTGKPKGTMIPHQGLVNYLSWCKKSYPVMDGCGTPVHSSISFDATITSLFSPLLGGKKIVLLPTENEIEALKTVLCSKSDFSLIKITPAHLEILNQLLPSEDIADQTRALIIGGEALYGKNLSKWRTYAPNTKIINEYGPTETVVGCCVYEVSTKTSLSGVILIGSPIANTQLYILNKHLQPVPVGVPGELHIGGEGLARGYFHRPDLTAEKFIPNPFSKNAAARLYKTGDLARYLPTGEIEYIGRIDHQVKIRGFRIELGEIEAVLNQHPDIQQTVVFNREDRPDNKRLVAYIVPRLSKIPSFSNLRDFLKEKLPQYMVPSAFVVLEALPLTANGKIDHQQLPQPDDLPKELAAAYVAPQSQTERMLANIWQVVLNVEKVGIYDNFFDLGGHSLLAVQVHSKLREIVHKDISIVDLFIYPTISSFAKYLSQGDIFEPEIESLPTSRRAALKQQRQRRNSYPATEN</sequence>
<dbReference type="FunFam" id="3.30.300.30:FF:000010">
    <property type="entry name" value="Enterobactin synthetase component F"/>
    <property type="match status" value="1"/>
</dbReference>
<dbReference type="PANTHER" id="PTHR45527:SF1">
    <property type="entry name" value="FATTY ACID SYNTHASE"/>
    <property type="match status" value="1"/>
</dbReference>
<dbReference type="NCBIfam" id="TIGR01733">
    <property type="entry name" value="AA-adenyl-dom"/>
    <property type="match status" value="1"/>
</dbReference>
<dbReference type="InterPro" id="IPR036736">
    <property type="entry name" value="ACP-like_sf"/>
</dbReference>
<keyword evidence="3" id="KW-0596">Phosphopantetheine</keyword>
<dbReference type="Pfam" id="PF00550">
    <property type="entry name" value="PP-binding"/>
    <property type="match status" value="1"/>
</dbReference>
<dbReference type="SUPFAM" id="SSF56801">
    <property type="entry name" value="Acetyl-CoA synthetase-like"/>
    <property type="match status" value="1"/>
</dbReference>
<dbReference type="GO" id="GO:0005829">
    <property type="term" value="C:cytosol"/>
    <property type="evidence" value="ECO:0007669"/>
    <property type="project" value="TreeGrafter"/>
</dbReference>
<dbReference type="InterPro" id="IPR025110">
    <property type="entry name" value="AMP-bd_C"/>
</dbReference>
<dbReference type="InterPro" id="IPR010071">
    <property type="entry name" value="AA_adenyl_dom"/>
</dbReference>
<dbReference type="FunFam" id="3.40.50.980:FF:000001">
    <property type="entry name" value="Non-ribosomal peptide synthetase"/>
    <property type="match status" value="1"/>
</dbReference>
<organism evidence="7 8">
    <name type="scientific">Pelatocladus maniniholoensis HA4357-MV3</name>
    <dbReference type="NCBI Taxonomy" id="1117104"/>
    <lineage>
        <taxon>Bacteria</taxon>
        <taxon>Bacillati</taxon>
        <taxon>Cyanobacteriota</taxon>
        <taxon>Cyanophyceae</taxon>
        <taxon>Nostocales</taxon>
        <taxon>Nostocaceae</taxon>
        <taxon>Pelatocladus</taxon>
    </lineage>
</organism>
<dbReference type="InterPro" id="IPR023213">
    <property type="entry name" value="CAT-like_dom_sf"/>
</dbReference>
<dbReference type="InterPro" id="IPR009081">
    <property type="entry name" value="PP-bd_ACP"/>
</dbReference>
<evidence type="ECO:0000256" key="2">
    <source>
        <dbReference type="ARBA" id="ARBA00006432"/>
    </source>
</evidence>
<evidence type="ECO:0000256" key="3">
    <source>
        <dbReference type="ARBA" id="ARBA00022450"/>
    </source>
</evidence>
<dbReference type="GO" id="GO:0031177">
    <property type="term" value="F:phosphopantetheine binding"/>
    <property type="evidence" value="ECO:0007669"/>
    <property type="project" value="TreeGrafter"/>
</dbReference>
<evidence type="ECO:0000256" key="5">
    <source>
        <dbReference type="SAM" id="MobiDB-lite"/>
    </source>
</evidence>
<dbReference type="Pfam" id="PF00501">
    <property type="entry name" value="AMP-binding"/>
    <property type="match status" value="1"/>
</dbReference>
<dbReference type="GO" id="GO:0044550">
    <property type="term" value="P:secondary metabolite biosynthetic process"/>
    <property type="evidence" value="ECO:0007669"/>
    <property type="project" value="UniProtKB-ARBA"/>
</dbReference>
<dbReference type="FunFam" id="1.10.1200.10:FF:000005">
    <property type="entry name" value="Nonribosomal peptide synthetase 1"/>
    <property type="match status" value="1"/>
</dbReference>
<dbReference type="InterPro" id="IPR000873">
    <property type="entry name" value="AMP-dep_synth/lig_dom"/>
</dbReference>
<dbReference type="InterPro" id="IPR045851">
    <property type="entry name" value="AMP-bd_C_sf"/>
</dbReference>
<protein>
    <submittedName>
        <fullName evidence="7">Amino acid adenylation domain-containing protein</fullName>
    </submittedName>
</protein>
<dbReference type="CDD" id="cd19531">
    <property type="entry name" value="LCL_NRPS-like"/>
    <property type="match status" value="1"/>
</dbReference>
<dbReference type="GO" id="GO:0043041">
    <property type="term" value="P:amino acid activation for nonribosomal peptide biosynthetic process"/>
    <property type="evidence" value="ECO:0007669"/>
    <property type="project" value="TreeGrafter"/>
</dbReference>
<reference evidence="7" key="1">
    <citation type="submission" date="2021-05" db="EMBL/GenBank/DDBJ databases">
        <authorList>
            <person name="Pietrasiak N."/>
            <person name="Ward R."/>
            <person name="Stajich J.E."/>
            <person name="Kurbessoian T."/>
        </authorList>
    </citation>
    <scope>NUCLEOTIDE SEQUENCE</scope>
    <source>
        <strain evidence="7">HA4357-MV3</strain>
    </source>
</reference>
<dbReference type="PANTHER" id="PTHR45527">
    <property type="entry name" value="NONRIBOSOMAL PEPTIDE SYNTHETASE"/>
    <property type="match status" value="1"/>
</dbReference>
<dbReference type="Proteomes" id="UP000813215">
    <property type="component" value="Unassembled WGS sequence"/>
</dbReference>